<feature type="binding site" evidence="14">
    <location>
        <position position="163"/>
    </location>
    <ligand>
        <name>substrate</name>
    </ligand>
</feature>
<keyword evidence="19" id="KW-1185">Reference proteome</keyword>
<dbReference type="NCBIfam" id="TIGR01001">
    <property type="entry name" value="metA"/>
    <property type="match status" value="1"/>
</dbReference>
<evidence type="ECO:0000313" key="19">
    <source>
        <dbReference type="Proteomes" id="UP000474676"/>
    </source>
</evidence>
<gene>
    <name evidence="18" type="primary">metA</name>
    <name evidence="14" type="synonym">metAA</name>
    <name evidence="18" type="ORF">FYJ64_05760</name>
</gene>
<keyword evidence="11 14" id="KW-0486">Methionine biosynthesis</keyword>
<keyword evidence="7" id="KW-0547">Nucleotide-binding</keyword>
<evidence type="ECO:0000256" key="4">
    <source>
        <dbReference type="ARBA" id="ARBA00022490"/>
    </source>
</evidence>
<comment type="function">
    <text evidence="14">Transfers an acetyl group from acetyl-CoA to L-homoserine, forming acetyl-L-homoserine.</text>
</comment>
<dbReference type="Proteomes" id="UP000474676">
    <property type="component" value="Unassembled WGS sequence"/>
</dbReference>
<dbReference type="InterPro" id="IPR029062">
    <property type="entry name" value="Class_I_gatase-like"/>
</dbReference>
<reference evidence="18 19" key="1">
    <citation type="submission" date="2019-08" db="EMBL/GenBank/DDBJ databases">
        <title>In-depth cultivation of the pig gut microbiome towards novel bacterial diversity and tailored functional studies.</title>
        <authorList>
            <person name="Wylensek D."/>
            <person name="Hitch T.C.A."/>
            <person name="Clavel T."/>
        </authorList>
    </citation>
    <scope>NUCLEOTIDE SEQUENCE [LARGE SCALE GENOMIC DNA]</scope>
    <source>
        <strain evidence="18 19">WCA-MUC-591-APC-3H</strain>
    </source>
</reference>
<dbReference type="GeneID" id="303114826"/>
<keyword evidence="10" id="KW-0220">Diaminopimelate biosynthesis</keyword>
<sequence length="752" mass="84683">MPIKVPNNLPAVDTLTKENVFVMTDARAMTQDIRPLHILLLNLMPTKIETETQLTRLLGNTPLQIELELLQTSTHKAHNVSQEHMLAFYKTFHEIRNNYYDGMIITGAPVELMEFEEVEYWDELCEIMEWSKSHVHSTFHICWGAQAALYYHYGIPKHVLPKKLSGVYEHHLDYKNGMLFRGFDDVFYVPHSRNTTVNREDIEAVSELKVIASSPEAGVFAVKSENDRQIFVMGHSEYDWDTLLNEYLRDKKAGLEPAVPDHYFPEDDDTQPPVVRWRSCANLLYSNWLNYFVYQSTPYDISTISREDLAPALQERADLKVAKFGGTSLATAAQFRKVAEILREDPARRYIVVSAPGKRRKDDVKITDMLIECAGNPELMDQRFIDITSRFREIVRGLKLSFDLDAEMEKIRREYEQNGSDAFLISRGENLCARIMAEYVGADFVDAAELILFDGQGNFLEKESRRRIAEVLSGHERAVIPGFYGSGPDGRIVTFSRGGSDITGAAVSAGVTADIYENWTDVSGLLMADPKVVKNPLPVPVITYKELRELAFMGAEVMHEDVVFPVRKMGIPINIRNTDRPQDPGTLIVKNADYYPSLLKISGISGGTGYASIVVEKERLNEDEALRTTVMRIFGEQRIPILNILTGVDSLNIFVNEKDIRGHVRELTAQIRSAVNADKVTAATGIAMIAVVSRFMSSSPAIGAKVLTALASRRINVRMIDYGVEGISTLVGIDEGDYENGVRAIYTEFIKK</sequence>
<dbReference type="GO" id="GO:0009088">
    <property type="term" value="P:threonine biosynthetic process"/>
    <property type="evidence" value="ECO:0007669"/>
    <property type="project" value="UniProtKB-UniPathway"/>
</dbReference>
<dbReference type="GO" id="GO:0008899">
    <property type="term" value="F:homoserine O-succinyltransferase activity"/>
    <property type="evidence" value="ECO:0007669"/>
    <property type="project" value="UniProtKB-UniRule"/>
</dbReference>
<dbReference type="NCBIfam" id="TIGR00657">
    <property type="entry name" value="asp_kinases"/>
    <property type="match status" value="1"/>
</dbReference>
<protein>
    <recommendedName>
        <fullName evidence="14">Homoserine O-acetyltransferase</fullName>
        <shortName evidence="14">HAT</shortName>
        <ecNumber evidence="14">2.3.1.31</ecNumber>
    </recommendedName>
    <alternativeName>
        <fullName evidence="14">Homoserine transacetylase</fullName>
        <shortName evidence="14">HTA</shortName>
    </alternativeName>
</protein>
<evidence type="ECO:0000256" key="11">
    <source>
        <dbReference type="ARBA" id="ARBA00023167"/>
    </source>
</evidence>
<proteinExistence type="inferred from homology"/>
<dbReference type="InterPro" id="IPR054352">
    <property type="entry name" value="ACT_Aspartokinase"/>
</dbReference>
<comment type="caution">
    <text evidence="18">The sequence shown here is derived from an EMBL/GenBank/DDBJ whole genome shotgun (WGS) entry which is preliminary data.</text>
</comment>
<dbReference type="InterPro" id="IPR001048">
    <property type="entry name" value="Asp/Glu/Uridylate_kinase"/>
</dbReference>
<evidence type="ECO:0000256" key="15">
    <source>
        <dbReference type="RuleBase" id="RU004249"/>
    </source>
</evidence>
<evidence type="ECO:0000256" key="6">
    <source>
        <dbReference type="ARBA" id="ARBA00022679"/>
    </source>
</evidence>
<dbReference type="GO" id="GO:0019281">
    <property type="term" value="P:L-methionine biosynthetic process from homoserine via O-succinyl-L-homoserine and cystathionine"/>
    <property type="evidence" value="ECO:0007669"/>
    <property type="project" value="InterPro"/>
</dbReference>
<feature type="domain" description="Aspartate/glutamate/uridylate kinase" evidence="16">
    <location>
        <begin position="319"/>
        <end position="577"/>
    </location>
</feature>
<feature type="active site" description="Acyl-thioester intermediate" evidence="14">
    <location>
        <position position="142"/>
    </location>
</feature>
<dbReference type="FunFam" id="3.40.50.880:FF:000004">
    <property type="entry name" value="Homoserine O-succinyltransferase"/>
    <property type="match status" value="1"/>
</dbReference>
<name>A0A6L5Y5N4_9FIRM</name>
<dbReference type="Gene3D" id="3.40.1160.10">
    <property type="entry name" value="Acetylglutamate kinase-like"/>
    <property type="match status" value="1"/>
</dbReference>
<keyword evidence="4 14" id="KW-0963">Cytoplasm</keyword>
<dbReference type="GO" id="GO:0005737">
    <property type="term" value="C:cytoplasm"/>
    <property type="evidence" value="ECO:0007669"/>
    <property type="project" value="UniProtKB-SubCell"/>
</dbReference>
<dbReference type="GO" id="GO:0005524">
    <property type="term" value="F:ATP binding"/>
    <property type="evidence" value="ECO:0007669"/>
    <property type="project" value="UniProtKB-KW"/>
</dbReference>
<dbReference type="InterPro" id="IPR036393">
    <property type="entry name" value="AceGlu_kinase-like_sf"/>
</dbReference>
<evidence type="ECO:0000256" key="14">
    <source>
        <dbReference type="HAMAP-Rule" id="MF_00295"/>
    </source>
</evidence>
<evidence type="ECO:0000256" key="7">
    <source>
        <dbReference type="ARBA" id="ARBA00022741"/>
    </source>
</evidence>
<dbReference type="GO" id="GO:0019877">
    <property type="term" value="P:diaminopimelate biosynthetic process"/>
    <property type="evidence" value="ECO:0007669"/>
    <property type="project" value="UniProtKB-KW"/>
</dbReference>
<dbReference type="PANTHER" id="PTHR20919:SF0">
    <property type="entry name" value="HOMOSERINE O-SUCCINYLTRANSFERASE"/>
    <property type="match status" value="1"/>
</dbReference>
<dbReference type="GO" id="GO:0004072">
    <property type="term" value="F:aspartate kinase activity"/>
    <property type="evidence" value="ECO:0007669"/>
    <property type="project" value="InterPro"/>
</dbReference>
<keyword evidence="9" id="KW-0067">ATP-binding</keyword>
<feature type="binding site" evidence="14">
    <location>
        <position position="192"/>
    </location>
    <ligand>
        <name>substrate</name>
    </ligand>
</feature>
<dbReference type="EMBL" id="VUMZ01000004">
    <property type="protein sequence ID" value="MST51818.1"/>
    <property type="molecule type" value="Genomic_DNA"/>
</dbReference>
<comment type="subcellular location">
    <subcellularLocation>
        <location evidence="2 14">Cytoplasm</location>
    </subcellularLocation>
</comment>
<evidence type="ECO:0000256" key="12">
    <source>
        <dbReference type="ARBA" id="ARBA00023315"/>
    </source>
</evidence>
<feature type="site" description="Important for substrate specificity" evidence="14">
    <location>
        <position position="192"/>
    </location>
</feature>
<dbReference type="GO" id="GO:0004414">
    <property type="term" value="F:homoserine O-acetyltransferase activity"/>
    <property type="evidence" value="ECO:0007669"/>
    <property type="project" value="UniProtKB-EC"/>
</dbReference>
<keyword evidence="12 14" id="KW-0012">Acyltransferase</keyword>
<comment type="caution">
    <text evidence="14">Lacks conserved residue(s) required for the propagation of feature annotation.</text>
</comment>
<comment type="function">
    <text evidence="1">Catalyzes the phosphorylation of the beta-carboxyl group of aspartic acid with ATP to yield 4-phospho-L-aspartate, which is involved in the branched biosynthetic pathway leading to the biosynthesis of amino acids threonine, isoleucine and methionine.</text>
</comment>
<feature type="active site" description="Proton acceptor" evidence="14">
    <location>
        <position position="235"/>
    </location>
</feature>
<dbReference type="Pfam" id="PF22468">
    <property type="entry name" value="ACT_9"/>
    <property type="match status" value="1"/>
</dbReference>
<accession>A0A6L5Y5N4</accession>
<keyword evidence="8" id="KW-0418">Kinase</keyword>
<dbReference type="AlphaFoldDB" id="A0A6L5Y5N4"/>
<dbReference type="Gene3D" id="3.40.50.880">
    <property type="match status" value="1"/>
</dbReference>
<comment type="pathway">
    <text evidence="15">Amino-acid biosynthesis; L-threonine biosynthesis; L-threonine from L-aspartate: step 1/5.</text>
</comment>
<evidence type="ECO:0000313" key="18">
    <source>
        <dbReference type="EMBL" id="MST51818.1"/>
    </source>
</evidence>
<dbReference type="Gene3D" id="3.30.2130.10">
    <property type="entry name" value="VC0802-like"/>
    <property type="match status" value="1"/>
</dbReference>
<dbReference type="EC" id="2.3.1.31" evidence="14"/>
<comment type="pathway">
    <text evidence="14">Amino-acid biosynthesis; L-methionine biosynthesis via de novo pathway; O-acetyl-L-homoserine from L-homoserine: step 1/1.</text>
</comment>
<feature type="domain" description="Aspartokinase ACT" evidence="17">
    <location>
        <begin position="689"/>
        <end position="749"/>
    </location>
</feature>
<dbReference type="InterPro" id="IPR033752">
    <property type="entry name" value="MetA_family"/>
</dbReference>
<dbReference type="UniPathway" id="UPA00034">
    <property type="reaction ID" value="UER00015"/>
</dbReference>
<dbReference type="HAMAP" id="MF_00295">
    <property type="entry name" value="MetA_acyltransf"/>
    <property type="match status" value="1"/>
</dbReference>
<dbReference type="Pfam" id="PF04204">
    <property type="entry name" value="HTS"/>
    <property type="match status" value="1"/>
</dbReference>
<dbReference type="NCBIfam" id="NF006540">
    <property type="entry name" value="PRK09034.1"/>
    <property type="match status" value="1"/>
</dbReference>
<dbReference type="UniPathway" id="UPA00051">
    <property type="reaction ID" value="UER00074"/>
</dbReference>
<dbReference type="SUPFAM" id="SSF53633">
    <property type="entry name" value="Carbamate kinase-like"/>
    <property type="match status" value="1"/>
</dbReference>
<dbReference type="SUPFAM" id="SSF55021">
    <property type="entry name" value="ACT-like"/>
    <property type="match status" value="1"/>
</dbReference>
<dbReference type="Pfam" id="PF00696">
    <property type="entry name" value="AA_kinase"/>
    <property type="match status" value="1"/>
</dbReference>
<organism evidence="18 19">
    <name type="scientific">Hornefia butyriciproducens</name>
    <dbReference type="NCBI Taxonomy" id="2652293"/>
    <lineage>
        <taxon>Bacteria</taxon>
        <taxon>Bacillati</taxon>
        <taxon>Bacillota</taxon>
        <taxon>Clostridia</taxon>
        <taxon>Peptostreptococcales</taxon>
        <taxon>Anaerovoracaceae</taxon>
        <taxon>Hornefia</taxon>
    </lineage>
</organism>
<dbReference type="InterPro" id="IPR045865">
    <property type="entry name" value="ACT-like_dom_sf"/>
</dbReference>
<dbReference type="PROSITE" id="PS00324">
    <property type="entry name" value="ASPARTOKINASE"/>
    <property type="match status" value="1"/>
</dbReference>
<evidence type="ECO:0000256" key="9">
    <source>
        <dbReference type="ARBA" id="ARBA00022840"/>
    </source>
</evidence>
<comment type="catalytic activity">
    <reaction evidence="13 14">
        <text>L-homoserine + acetyl-CoA = O-acetyl-L-homoserine + CoA</text>
        <dbReference type="Rhea" id="RHEA:13701"/>
        <dbReference type="ChEBI" id="CHEBI:57287"/>
        <dbReference type="ChEBI" id="CHEBI:57288"/>
        <dbReference type="ChEBI" id="CHEBI:57476"/>
        <dbReference type="ChEBI" id="CHEBI:57716"/>
        <dbReference type="EC" id="2.3.1.31"/>
    </reaction>
</comment>
<dbReference type="InterPro" id="IPR001341">
    <property type="entry name" value="Asp_kinase"/>
</dbReference>
<keyword evidence="5 14" id="KW-0028">Amino-acid biosynthesis</keyword>
<dbReference type="InterPro" id="IPR018042">
    <property type="entry name" value="Aspartate_kinase_CS"/>
</dbReference>
<dbReference type="RefSeq" id="WP_154574261.1">
    <property type="nucleotide sequence ID" value="NZ_JAQXGS010000048.1"/>
</dbReference>
<dbReference type="GO" id="GO:0009089">
    <property type="term" value="P:lysine biosynthetic process via diaminopimelate"/>
    <property type="evidence" value="ECO:0007669"/>
    <property type="project" value="UniProtKB-UniPathway"/>
</dbReference>
<dbReference type="UniPathway" id="UPA00050">
    <property type="reaction ID" value="UER00461"/>
</dbReference>
<feature type="binding site" evidence="14">
    <location>
        <position position="249"/>
    </location>
    <ligand>
        <name>substrate</name>
    </ligand>
</feature>
<evidence type="ECO:0000259" key="16">
    <source>
        <dbReference type="Pfam" id="PF00696"/>
    </source>
</evidence>
<dbReference type="SUPFAM" id="SSF52317">
    <property type="entry name" value="Class I glutamine amidotransferase-like"/>
    <property type="match status" value="1"/>
</dbReference>
<dbReference type="CDD" id="cd03131">
    <property type="entry name" value="GATase1_HTS"/>
    <property type="match status" value="1"/>
</dbReference>
<keyword evidence="6 14" id="KW-0808">Transferase</keyword>
<feature type="site" description="Important for acyl-CoA specificity" evidence="14">
    <location>
        <position position="111"/>
    </location>
</feature>
<evidence type="ECO:0000256" key="5">
    <source>
        <dbReference type="ARBA" id="ARBA00022605"/>
    </source>
</evidence>
<dbReference type="InterPro" id="IPR005697">
    <property type="entry name" value="HST_MetA"/>
</dbReference>
<comment type="similarity">
    <text evidence="14">Belongs to the MetA family.</text>
</comment>
<evidence type="ECO:0000256" key="13">
    <source>
        <dbReference type="ARBA" id="ARBA00049043"/>
    </source>
</evidence>
<evidence type="ECO:0000256" key="10">
    <source>
        <dbReference type="ARBA" id="ARBA00022915"/>
    </source>
</evidence>
<evidence type="ECO:0000256" key="2">
    <source>
        <dbReference type="ARBA" id="ARBA00004496"/>
    </source>
</evidence>
<dbReference type="PANTHER" id="PTHR20919">
    <property type="entry name" value="HOMOSERINE O-SUCCINYLTRANSFERASE"/>
    <property type="match status" value="1"/>
</dbReference>
<feature type="active site" evidence="14">
    <location>
        <position position="237"/>
    </location>
</feature>
<evidence type="ECO:0000259" key="17">
    <source>
        <dbReference type="Pfam" id="PF22468"/>
    </source>
</evidence>
<evidence type="ECO:0000256" key="3">
    <source>
        <dbReference type="ARBA" id="ARBA00004766"/>
    </source>
</evidence>
<comment type="pathway">
    <text evidence="3 15">Amino-acid biosynthesis; L-lysine biosynthesis via DAP pathway; (S)-tetrahydrodipicolinate from L-aspartate: step 1/4.</text>
</comment>
<comment type="pathway">
    <text evidence="15">Amino-acid biosynthesis; L-methionine biosynthesis via de novo pathway; L-homoserine from L-aspartate: step 1/3.</text>
</comment>
<evidence type="ECO:0000256" key="8">
    <source>
        <dbReference type="ARBA" id="ARBA00022777"/>
    </source>
</evidence>
<evidence type="ECO:0000256" key="1">
    <source>
        <dbReference type="ARBA" id="ARBA00003121"/>
    </source>
</evidence>